<dbReference type="PANTHER" id="PTHR43690">
    <property type="entry name" value="NARDILYSIN"/>
    <property type="match status" value="1"/>
</dbReference>
<feature type="domain" description="Coenzyme PQQ synthesis protein F-like C-terminal lobe" evidence="4">
    <location>
        <begin position="608"/>
        <end position="707"/>
    </location>
</feature>
<dbReference type="InterPro" id="IPR011249">
    <property type="entry name" value="Metalloenz_LuxS/M16"/>
</dbReference>
<feature type="domain" description="Peptidase M16 C-terminal" evidence="2">
    <location>
        <begin position="1"/>
        <end position="147"/>
    </location>
</feature>
<dbReference type="OMA" id="FLECYIH"/>
<evidence type="ECO:0000259" key="3">
    <source>
        <dbReference type="Pfam" id="PF16187"/>
    </source>
</evidence>
<dbReference type="Pfam" id="PF05193">
    <property type="entry name" value="Peptidase_M16_C"/>
    <property type="match status" value="1"/>
</dbReference>
<dbReference type="Proteomes" id="UP000023152">
    <property type="component" value="Unassembled WGS sequence"/>
</dbReference>
<comment type="caution">
    <text evidence="5">The sequence shown here is derived from an EMBL/GenBank/DDBJ whole genome shotgun (WGS) entry which is preliminary data.</text>
</comment>
<dbReference type="Pfam" id="PF16187">
    <property type="entry name" value="Peptidase_M16_M"/>
    <property type="match status" value="1"/>
</dbReference>
<dbReference type="InterPro" id="IPR032632">
    <property type="entry name" value="Peptidase_M16_M"/>
</dbReference>
<dbReference type="EMBL" id="ASPP01004416">
    <property type="protein sequence ID" value="ETO32182.1"/>
    <property type="molecule type" value="Genomic_DNA"/>
</dbReference>
<name>X6P3N2_RETFI</name>
<dbReference type="Gene3D" id="3.30.830.10">
    <property type="entry name" value="Metalloenzyme, LuxS/M16 peptidase-like"/>
    <property type="match status" value="3"/>
</dbReference>
<evidence type="ECO:0000313" key="6">
    <source>
        <dbReference type="Proteomes" id="UP000023152"/>
    </source>
</evidence>
<dbReference type="InterPro" id="IPR007863">
    <property type="entry name" value="Peptidase_M16_C"/>
</dbReference>
<sequence length="805" mass="93611">MKLAIIGQENLDELTKYAEGMFADIKDNERKTPVYSKEVFDSNTFPVLLKVTPVKEKRELTIAWPMESCEQYFLERPHSLLAFCLGDEGPGLGYATELTAGMDYNTPQFSLFRVGVALTPEGLANWERVVEIIYRYIAKMNEVTEERWQGYWEERKKVKKMGFEFKSKEAPYNYATNLAQSAYLFPPDHLLECMSGLYFKCDTVPLPFFFKKKKKTDNCMIQLVAKELEPECKEREQWYGTLYQKVKLTSEQLGSWKHLRSNKDDGLLHTPPPNPYIADDFSLYCETTCPQQDKDKDKKGKDEKWLGPIPQVVVTNDQLKLWFKMDQYFKQPKLGVKFKIFSPVAGDTCANRMKSSLLFTCFHNVMSEYTYVFTEAGLSSNVDFDGVSGINVEFFGYNQKLPVLVDTVLSKLTHFNLTKVWNKSSVKFKAFEKQKRSNKWLCLIIIFCYVNQLFVWLYVCCYVNSSNKRHCFFFFLLLLSHRNPQGFSLEEMEEEVNKITYEDLMAHYRQLFAQVFVEGLVYGNAEAKQATDTYSHLIDKHLLKNKTPKIYPPKDILAARKGSLKVPANGYTHALRFENFNSDDNNNAIGNDYFFAIDTPKDWAVLKLMAHMTSVPCFDQLRTKEQLGYLVWSFSDIARGLMSFRVTIQSVVADPIKLDERVELFLQDFRKQLAATNKDTFESNKEGVVNDLLEKTKGVGQQFGEYWNELENWRYQFERRENVAQEIKKLTLENILEFYDEYILGSKGTRSKLSVQCFGKDFKIPEEKTHDLEKNKVYLLTPLAIPEFKDKCGYYPFPYSVSSKL</sequence>
<organism evidence="5 6">
    <name type="scientific">Reticulomyxa filosa</name>
    <dbReference type="NCBI Taxonomy" id="46433"/>
    <lineage>
        <taxon>Eukaryota</taxon>
        <taxon>Sar</taxon>
        <taxon>Rhizaria</taxon>
        <taxon>Retaria</taxon>
        <taxon>Foraminifera</taxon>
        <taxon>Monothalamids</taxon>
        <taxon>Reticulomyxidae</taxon>
        <taxon>Reticulomyxa</taxon>
    </lineage>
</organism>
<dbReference type="OrthoDB" id="952271at2759"/>
<feature type="domain" description="Peptidase M16 middle/third" evidence="3">
    <location>
        <begin position="163"/>
        <end position="419"/>
    </location>
</feature>
<dbReference type="PANTHER" id="PTHR43690:SF18">
    <property type="entry name" value="INSULIN-DEGRADING ENZYME-RELATED"/>
    <property type="match status" value="1"/>
</dbReference>
<dbReference type="AlphaFoldDB" id="X6P3N2"/>
<dbReference type="InterPro" id="IPR050626">
    <property type="entry name" value="Peptidase_M16"/>
</dbReference>
<evidence type="ECO:0000256" key="1">
    <source>
        <dbReference type="ARBA" id="ARBA00022723"/>
    </source>
</evidence>
<dbReference type="InterPro" id="IPR054734">
    <property type="entry name" value="PqqF-like_C_4"/>
</dbReference>
<dbReference type="Pfam" id="PF22456">
    <property type="entry name" value="PqqF-like_C_4"/>
    <property type="match status" value="1"/>
</dbReference>
<proteinExistence type="predicted"/>
<evidence type="ECO:0000259" key="2">
    <source>
        <dbReference type="Pfam" id="PF05193"/>
    </source>
</evidence>
<protein>
    <submittedName>
        <fullName evidence="5">Uncharacterized protein</fullName>
    </submittedName>
</protein>
<dbReference type="GO" id="GO:0046872">
    <property type="term" value="F:metal ion binding"/>
    <property type="evidence" value="ECO:0007669"/>
    <property type="project" value="UniProtKB-KW"/>
</dbReference>
<evidence type="ECO:0000313" key="5">
    <source>
        <dbReference type="EMBL" id="ETO32182.1"/>
    </source>
</evidence>
<keyword evidence="6" id="KW-1185">Reference proteome</keyword>
<evidence type="ECO:0000259" key="4">
    <source>
        <dbReference type="Pfam" id="PF22456"/>
    </source>
</evidence>
<accession>X6P3N2</accession>
<keyword evidence="1" id="KW-0479">Metal-binding</keyword>
<dbReference type="SUPFAM" id="SSF63411">
    <property type="entry name" value="LuxS/MPP-like metallohydrolase"/>
    <property type="match status" value="4"/>
</dbReference>
<gene>
    <name evidence="5" type="ORF">RFI_04936</name>
</gene>
<reference evidence="5 6" key="1">
    <citation type="journal article" date="2013" name="Curr. Biol.">
        <title>The Genome of the Foraminiferan Reticulomyxa filosa.</title>
        <authorList>
            <person name="Glockner G."/>
            <person name="Hulsmann N."/>
            <person name="Schleicher M."/>
            <person name="Noegel A.A."/>
            <person name="Eichinger L."/>
            <person name="Gallinger C."/>
            <person name="Pawlowski J."/>
            <person name="Sierra R."/>
            <person name="Euteneuer U."/>
            <person name="Pillet L."/>
            <person name="Moustafa A."/>
            <person name="Platzer M."/>
            <person name="Groth M."/>
            <person name="Szafranski K."/>
            <person name="Schliwa M."/>
        </authorList>
    </citation>
    <scope>NUCLEOTIDE SEQUENCE [LARGE SCALE GENOMIC DNA]</scope>
</reference>